<dbReference type="AlphaFoldDB" id="I8TA09"/>
<dbReference type="InterPro" id="IPR006058">
    <property type="entry name" value="2Fe2S_fd_BS"/>
</dbReference>
<evidence type="ECO:0000313" key="2">
    <source>
        <dbReference type="EMBL" id="EIT70475.1"/>
    </source>
</evidence>
<evidence type="ECO:0000259" key="1">
    <source>
        <dbReference type="PROSITE" id="PS51085"/>
    </source>
</evidence>
<name>I8TA09_9GAMM</name>
<feature type="domain" description="2Fe-2S ferredoxin-type" evidence="1">
    <location>
        <begin position="26"/>
        <end position="117"/>
    </location>
</feature>
<dbReference type="InterPro" id="IPR036010">
    <property type="entry name" value="2Fe-2S_ferredoxin-like_sf"/>
</dbReference>
<dbReference type="PROSITE" id="PS00197">
    <property type="entry name" value="2FE2S_FER_1"/>
    <property type="match status" value="1"/>
</dbReference>
<dbReference type="Pfam" id="PF00111">
    <property type="entry name" value="Fer2"/>
    <property type="match status" value="1"/>
</dbReference>
<sequence length="141" mass="14893">MSNTLVESLTRESAPFARPQLAGTVYQVLIADTSEVVTCSSGQNVLAGMEQLGRKGIPVGCRGGGCGVCKVRVLTGEYETGRMSRACVNQEEQDEGIALACKLYPKGDLELQVIGKMLRAVTSINRNQHAADGHEPEAAAG</sequence>
<dbReference type="InterPro" id="IPR001041">
    <property type="entry name" value="2Fe-2S_ferredoxin-type"/>
</dbReference>
<organism evidence="2 3">
    <name type="scientific">Hydrocarboniphaga effusa AP103</name>
    <dbReference type="NCBI Taxonomy" id="1172194"/>
    <lineage>
        <taxon>Bacteria</taxon>
        <taxon>Pseudomonadati</taxon>
        <taxon>Pseudomonadota</taxon>
        <taxon>Gammaproteobacteria</taxon>
        <taxon>Nevskiales</taxon>
        <taxon>Nevskiaceae</taxon>
        <taxon>Hydrocarboniphaga</taxon>
    </lineage>
</organism>
<dbReference type="STRING" id="1172194.WQQ_06120"/>
<accession>I8TA09</accession>
<comment type="caution">
    <text evidence="2">The sequence shown here is derived from an EMBL/GenBank/DDBJ whole genome shotgun (WGS) entry which is preliminary data.</text>
</comment>
<dbReference type="EMBL" id="AKGD01000001">
    <property type="protein sequence ID" value="EIT70475.1"/>
    <property type="molecule type" value="Genomic_DNA"/>
</dbReference>
<dbReference type="GO" id="GO:0051537">
    <property type="term" value="F:2 iron, 2 sulfur cluster binding"/>
    <property type="evidence" value="ECO:0007669"/>
    <property type="project" value="InterPro"/>
</dbReference>
<dbReference type="RefSeq" id="WP_007183568.1">
    <property type="nucleotide sequence ID" value="NZ_AKGD01000001.1"/>
</dbReference>
<dbReference type="Proteomes" id="UP000003704">
    <property type="component" value="Unassembled WGS sequence"/>
</dbReference>
<protein>
    <recommendedName>
        <fullName evidence="1">2Fe-2S ferredoxin-type domain-containing protein</fullName>
    </recommendedName>
</protein>
<evidence type="ECO:0000313" key="3">
    <source>
        <dbReference type="Proteomes" id="UP000003704"/>
    </source>
</evidence>
<dbReference type="Gene3D" id="3.10.20.30">
    <property type="match status" value="1"/>
</dbReference>
<dbReference type="InterPro" id="IPR012675">
    <property type="entry name" value="Beta-grasp_dom_sf"/>
</dbReference>
<dbReference type="CDD" id="cd00207">
    <property type="entry name" value="fer2"/>
    <property type="match status" value="1"/>
</dbReference>
<proteinExistence type="predicted"/>
<dbReference type="PROSITE" id="PS51085">
    <property type="entry name" value="2FE2S_FER_2"/>
    <property type="match status" value="1"/>
</dbReference>
<reference evidence="2 3" key="1">
    <citation type="journal article" date="2012" name="J. Bacteriol.">
        <title>Genome Sequence of n-Alkane-Degrading Hydrocarboniphaga effusa Strain AP103T (ATCC BAA-332T).</title>
        <authorList>
            <person name="Chang H.K."/>
            <person name="Zylstra G.J."/>
            <person name="Chae J.C."/>
        </authorList>
    </citation>
    <scope>NUCLEOTIDE SEQUENCE [LARGE SCALE GENOMIC DNA]</scope>
    <source>
        <strain evidence="2 3">AP103</strain>
    </source>
</reference>
<keyword evidence="3" id="KW-1185">Reference proteome</keyword>
<gene>
    <name evidence="2" type="ORF">WQQ_06120</name>
</gene>
<dbReference type="SUPFAM" id="SSF54292">
    <property type="entry name" value="2Fe-2S ferredoxin-like"/>
    <property type="match status" value="1"/>
</dbReference>